<proteinExistence type="predicted"/>
<gene>
    <name evidence="2" type="ORF">HUN01_28640</name>
</gene>
<dbReference type="KEGG" id="ned:HUN01_28640"/>
<accession>A0A7D7LEF1</accession>
<dbReference type="InterPro" id="IPR040607">
    <property type="entry name" value="ALP_N"/>
</dbReference>
<dbReference type="Gene3D" id="3.30.420.40">
    <property type="match status" value="1"/>
</dbReference>
<dbReference type="Proteomes" id="UP000514713">
    <property type="component" value="Chromosome"/>
</dbReference>
<feature type="domain" description="Actin-like protein N-terminal" evidence="1">
    <location>
        <begin position="27"/>
        <end position="187"/>
    </location>
</feature>
<dbReference type="EMBL" id="CP054698">
    <property type="protein sequence ID" value="QMS91373.1"/>
    <property type="molecule type" value="Genomic_DNA"/>
</dbReference>
<keyword evidence="3" id="KW-1185">Reference proteome</keyword>
<dbReference type="InterPro" id="IPR043129">
    <property type="entry name" value="ATPase_NBD"/>
</dbReference>
<evidence type="ECO:0000313" key="2">
    <source>
        <dbReference type="EMBL" id="QMS91373.1"/>
    </source>
</evidence>
<name>A0A7D7LEF1_9NOSO</name>
<dbReference type="SUPFAM" id="SSF53067">
    <property type="entry name" value="Actin-like ATPase domain"/>
    <property type="match status" value="1"/>
</dbReference>
<protein>
    <recommendedName>
        <fullName evidence="1">Actin-like protein N-terminal domain-containing protein</fullName>
    </recommendedName>
</protein>
<dbReference type="Pfam" id="PF17989">
    <property type="entry name" value="ALP_N"/>
    <property type="match status" value="1"/>
</dbReference>
<sequence length="381" mass="41846">MTATLFGTNNRQPESQFLALTTLISGKDAGAGFGKGIYGDKSIILPAAYLKVADRTVKHHETISKDGCWVRYVEGSRKDLADSQYYWGTAAINKDPKNYLKLHEDTKAKAVYALESILADLAVLDTPDNTEIIISTSSHNPDKWAEDIRRNISGTHTIEHLRNDASRSKVQKTYKITLNEVYPEGYGSIAYCLFSGDEKASIDLAESEIAIGLDFGTSTVIATVFDGTGSIIERSLIEGGSGQLYQAIADTMDRRNTAANRLMRDTQHDISLIRKGVEDFKERGKFVYGVSSLAGKPFEEEYHQSFSQWFNLKIEQIANFASGAGYLDRAKHLTAWGGAAQLPGMAEALAEFNVLLLPDPQFINANGLKLLTQVTVGESDV</sequence>
<organism evidence="2 3">
    <name type="scientific">Nostoc edaphicum CCNP1411</name>
    <dbReference type="NCBI Taxonomy" id="1472755"/>
    <lineage>
        <taxon>Bacteria</taxon>
        <taxon>Bacillati</taxon>
        <taxon>Cyanobacteriota</taxon>
        <taxon>Cyanophyceae</taxon>
        <taxon>Nostocales</taxon>
        <taxon>Nostocaceae</taxon>
        <taxon>Nostoc</taxon>
    </lineage>
</organism>
<dbReference type="RefSeq" id="WP_181929008.1">
    <property type="nucleotide sequence ID" value="NZ_CP054698.1"/>
</dbReference>
<evidence type="ECO:0000259" key="1">
    <source>
        <dbReference type="Pfam" id="PF17989"/>
    </source>
</evidence>
<reference evidence="3" key="1">
    <citation type="submission" date="2020-06" db="EMBL/GenBank/DDBJ databases">
        <title>Nostoc edaphicum CCNP1411 genome.</title>
        <authorList>
            <person name="Fidor A."/>
            <person name="Grabski M."/>
            <person name="Gawor J."/>
            <person name="Gromadka R."/>
            <person name="Wegrzyn G."/>
            <person name="Mazur-Marzec H."/>
        </authorList>
    </citation>
    <scope>NUCLEOTIDE SEQUENCE [LARGE SCALE GENOMIC DNA]</scope>
    <source>
        <strain evidence="3">CCNP1411</strain>
    </source>
</reference>
<dbReference type="AlphaFoldDB" id="A0A7D7LEF1"/>
<evidence type="ECO:0000313" key="3">
    <source>
        <dbReference type="Proteomes" id="UP000514713"/>
    </source>
</evidence>